<evidence type="ECO:0000313" key="2">
    <source>
        <dbReference type="EMBL" id="GAG57962.1"/>
    </source>
</evidence>
<comment type="caution">
    <text evidence="2">The sequence shown here is derived from an EMBL/GenBank/DDBJ whole genome shotgun (WGS) entry which is preliminary data.</text>
</comment>
<proteinExistence type="predicted"/>
<evidence type="ECO:0000259" key="1">
    <source>
        <dbReference type="Pfam" id="PF07929"/>
    </source>
</evidence>
<organism evidence="2">
    <name type="scientific">marine sediment metagenome</name>
    <dbReference type="NCBI Taxonomy" id="412755"/>
    <lineage>
        <taxon>unclassified sequences</taxon>
        <taxon>metagenomes</taxon>
        <taxon>ecological metagenomes</taxon>
    </lineage>
</organism>
<dbReference type="Gene3D" id="3.10.290.30">
    <property type="entry name" value="MM3350-like"/>
    <property type="match status" value="1"/>
</dbReference>
<dbReference type="AlphaFoldDB" id="X0ZIQ7"/>
<feature type="domain" description="Plasmid pRiA4b Orf3-like" evidence="1">
    <location>
        <begin position="31"/>
        <end position="182"/>
    </location>
</feature>
<name>X0ZIQ7_9ZZZZ</name>
<gene>
    <name evidence="2" type="ORF">S01H4_16938</name>
</gene>
<dbReference type="Pfam" id="PF07929">
    <property type="entry name" value="PRiA4_ORF3"/>
    <property type="match status" value="1"/>
</dbReference>
<dbReference type="InterPro" id="IPR024047">
    <property type="entry name" value="MM3350-like_sf"/>
</dbReference>
<dbReference type="PANTHER" id="PTHR41878:SF1">
    <property type="entry name" value="TNPR PROTEIN"/>
    <property type="match status" value="1"/>
</dbReference>
<dbReference type="InterPro" id="IPR012912">
    <property type="entry name" value="Plasmid_pRiA4b_Orf3-like"/>
</dbReference>
<dbReference type="PANTHER" id="PTHR41878">
    <property type="entry name" value="LEXA REPRESSOR-RELATED"/>
    <property type="match status" value="1"/>
</dbReference>
<accession>X0ZIQ7</accession>
<reference evidence="2" key="1">
    <citation type="journal article" date="2014" name="Front. Microbiol.">
        <title>High frequency of phylogenetically diverse reductive dehalogenase-homologous genes in deep subseafloor sedimentary metagenomes.</title>
        <authorList>
            <person name="Kawai M."/>
            <person name="Futagami T."/>
            <person name="Toyoda A."/>
            <person name="Takaki Y."/>
            <person name="Nishi S."/>
            <person name="Hori S."/>
            <person name="Arai W."/>
            <person name="Tsubouchi T."/>
            <person name="Morono Y."/>
            <person name="Uchiyama I."/>
            <person name="Ito T."/>
            <person name="Fujiyama A."/>
            <person name="Inagaki F."/>
            <person name="Takami H."/>
        </authorList>
    </citation>
    <scope>NUCLEOTIDE SEQUENCE</scope>
    <source>
        <strain evidence="2">Expedition CK06-06</strain>
    </source>
</reference>
<dbReference type="EMBL" id="BART01007441">
    <property type="protein sequence ID" value="GAG57962.1"/>
    <property type="molecule type" value="Genomic_DNA"/>
</dbReference>
<feature type="non-terminal residue" evidence="2">
    <location>
        <position position="182"/>
    </location>
</feature>
<dbReference type="SUPFAM" id="SSF159941">
    <property type="entry name" value="MM3350-like"/>
    <property type="match status" value="1"/>
</dbReference>
<protein>
    <recommendedName>
        <fullName evidence="1">Plasmid pRiA4b Orf3-like domain-containing protein</fullName>
    </recommendedName>
</protein>
<sequence>MKSRFEKNFTDKGYLMNYEKPRNISYLKNHVFQFKIELLEIIPLIWRRILVPADYNFWDLHVAIQDSMGWLDSHLHHFEIRGKGKRKETRIGIPDFDRMDDLEEVYPGWEIPVFTYFNDLGVEAKYLYDYGDFWMHNIKLEGYIYREKGIKYPICIGGDRACPPEDCGSVSGYYNVIETLSN</sequence>